<dbReference type="GO" id="GO:0031418">
    <property type="term" value="F:L-ascorbic acid binding"/>
    <property type="evidence" value="ECO:0007669"/>
    <property type="project" value="InterPro"/>
</dbReference>
<reference evidence="7" key="2">
    <citation type="submission" date="2023-06" db="EMBL/GenBank/DDBJ databases">
        <authorList>
            <consortium name="Lawrence Berkeley National Laboratory"/>
            <person name="Haridas S."/>
            <person name="Hensen N."/>
            <person name="Bonometti L."/>
            <person name="Westerberg I."/>
            <person name="Brannstrom I.O."/>
            <person name="Guillou S."/>
            <person name="Cros-Aarteil S."/>
            <person name="Calhoun S."/>
            <person name="Kuo A."/>
            <person name="Mondo S."/>
            <person name="Pangilinan J."/>
            <person name="Riley R."/>
            <person name="Labutti K."/>
            <person name="Andreopoulos B."/>
            <person name="Lipzen A."/>
            <person name="Chen C."/>
            <person name="Yanf M."/>
            <person name="Daum C."/>
            <person name="Ng V."/>
            <person name="Clum A."/>
            <person name="Steindorff A."/>
            <person name="Ohm R."/>
            <person name="Martin F."/>
            <person name="Silar P."/>
            <person name="Natvig D."/>
            <person name="Lalanne C."/>
            <person name="Gautier V."/>
            <person name="Ament-Velasquez S.L."/>
            <person name="Kruys A."/>
            <person name="Hutchinson M.I."/>
            <person name="Powell A.J."/>
            <person name="Barry K."/>
            <person name="Miller A.N."/>
            <person name="Grigoriev I.V."/>
            <person name="Debuchy R."/>
            <person name="Gladieux P."/>
            <person name="Thoren M.H."/>
            <person name="Johannesson H."/>
        </authorList>
    </citation>
    <scope>NUCLEOTIDE SEQUENCE</scope>
    <source>
        <strain evidence="7">SMH4131-1</strain>
    </source>
</reference>
<dbReference type="EMBL" id="JAUEPO010000002">
    <property type="protein sequence ID" value="KAK3331746.1"/>
    <property type="molecule type" value="Genomic_DNA"/>
</dbReference>
<accession>A0AAE0IWB4</accession>
<comment type="cofactor">
    <cofactor evidence="1">
        <name>L-ascorbate</name>
        <dbReference type="ChEBI" id="CHEBI:38290"/>
    </cofactor>
</comment>
<evidence type="ECO:0000256" key="3">
    <source>
        <dbReference type="ARBA" id="ARBA00022964"/>
    </source>
</evidence>
<evidence type="ECO:0000259" key="6">
    <source>
        <dbReference type="PROSITE" id="PS51471"/>
    </source>
</evidence>
<dbReference type="GO" id="GO:0005506">
    <property type="term" value="F:iron ion binding"/>
    <property type="evidence" value="ECO:0007669"/>
    <property type="project" value="InterPro"/>
</dbReference>
<keyword evidence="3" id="KW-0223">Dioxygenase</keyword>
<gene>
    <name evidence="7" type="ORF">B0T19DRAFT_482179</name>
</gene>
<dbReference type="PANTHER" id="PTHR10869">
    <property type="entry name" value="PROLYL 4-HYDROXYLASE ALPHA SUBUNIT"/>
    <property type="match status" value="1"/>
</dbReference>
<dbReference type="Gene3D" id="2.60.120.620">
    <property type="entry name" value="q2cbj1_9rhob like domain"/>
    <property type="match status" value="1"/>
</dbReference>
<dbReference type="InterPro" id="IPR005123">
    <property type="entry name" value="Oxoglu/Fe-dep_dioxygenase_dom"/>
</dbReference>
<proteinExistence type="predicted"/>
<dbReference type="InterPro" id="IPR045054">
    <property type="entry name" value="P4HA-like"/>
</dbReference>
<evidence type="ECO:0000313" key="8">
    <source>
        <dbReference type="Proteomes" id="UP001286456"/>
    </source>
</evidence>
<keyword evidence="4" id="KW-0560">Oxidoreductase</keyword>
<feature type="domain" description="Fe2OG dioxygenase" evidence="6">
    <location>
        <begin position="189"/>
        <end position="326"/>
    </location>
</feature>
<keyword evidence="5" id="KW-0408">Iron</keyword>
<dbReference type="InterPro" id="IPR044862">
    <property type="entry name" value="Pro_4_hyd_alph_FE2OG_OXY"/>
</dbReference>
<name>A0AAE0IWB4_9PEZI</name>
<evidence type="ECO:0000256" key="1">
    <source>
        <dbReference type="ARBA" id="ARBA00001961"/>
    </source>
</evidence>
<keyword evidence="2" id="KW-0479">Metal-binding</keyword>
<reference evidence="7" key="1">
    <citation type="journal article" date="2023" name="Mol. Phylogenet. Evol.">
        <title>Genome-scale phylogeny and comparative genomics of the fungal order Sordariales.</title>
        <authorList>
            <person name="Hensen N."/>
            <person name="Bonometti L."/>
            <person name="Westerberg I."/>
            <person name="Brannstrom I.O."/>
            <person name="Guillou S."/>
            <person name="Cros-Aarteil S."/>
            <person name="Calhoun S."/>
            <person name="Haridas S."/>
            <person name="Kuo A."/>
            <person name="Mondo S."/>
            <person name="Pangilinan J."/>
            <person name="Riley R."/>
            <person name="LaButti K."/>
            <person name="Andreopoulos B."/>
            <person name="Lipzen A."/>
            <person name="Chen C."/>
            <person name="Yan M."/>
            <person name="Daum C."/>
            <person name="Ng V."/>
            <person name="Clum A."/>
            <person name="Steindorff A."/>
            <person name="Ohm R.A."/>
            <person name="Martin F."/>
            <person name="Silar P."/>
            <person name="Natvig D.O."/>
            <person name="Lalanne C."/>
            <person name="Gautier V."/>
            <person name="Ament-Velasquez S.L."/>
            <person name="Kruys A."/>
            <person name="Hutchinson M.I."/>
            <person name="Powell A.J."/>
            <person name="Barry K."/>
            <person name="Miller A.N."/>
            <person name="Grigoriev I.V."/>
            <person name="Debuchy R."/>
            <person name="Gladieux P."/>
            <person name="Hiltunen Thoren M."/>
            <person name="Johannesson H."/>
        </authorList>
    </citation>
    <scope>NUCLEOTIDE SEQUENCE</scope>
    <source>
        <strain evidence="7">SMH4131-1</strain>
    </source>
</reference>
<dbReference type="PANTHER" id="PTHR10869:SF246">
    <property type="entry name" value="TRANSMEMBRANE PROLYL 4-HYDROXYLASE"/>
    <property type="match status" value="1"/>
</dbReference>
<dbReference type="InterPro" id="IPR006620">
    <property type="entry name" value="Pro_4_hyd_alph"/>
</dbReference>
<sequence>MIFHTFVTKTSSPSKLPECGQPFAMASNPVSQKERGPSSKIPSLFSLLLLPLLSVCYVQWGRFSPVQDAIKSFYTAHLQPLTASPRSATQTLAAQYAAACPDHRPKTHIFSTDPLIIYVQDYLSRNEIDYLLDLAVPYYQKSPVSKGFNLEAYDAEIRSSMSAVLPADPVVQCIEQRSVDFQGFMPRSRLEDIQVVKYAVADHFRPHFDWFSGMANPRVSTFFVYLACDGGERPAHDDGNDSEMRQCEGGATQFPHYEGFFARSWCKFIDCEDDSGAGGVAFKPIVGNALFWANLYPNGTGHPGVWHAGMPVKKGRKVGLNIFTRRDTWVPE</sequence>
<dbReference type="SMART" id="SM00702">
    <property type="entry name" value="P4Hc"/>
    <property type="match status" value="1"/>
</dbReference>
<organism evidence="7 8">
    <name type="scientific">Cercophora scortea</name>
    <dbReference type="NCBI Taxonomy" id="314031"/>
    <lineage>
        <taxon>Eukaryota</taxon>
        <taxon>Fungi</taxon>
        <taxon>Dikarya</taxon>
        <taxon>Ascomycota</taxon>
        <taxon>Pezizomycotina</taxon>
        <taxon>Sordariomycetes</taxon>
        <taxon>Sordariomycetidae</taxon>
        <taxon>Sordariales</taxon>
        <taxon>Lasiosphaeriaceae</taxon>
        <taxon>Cercophora</taxon>
    </lineage>
</organism>
<evidence type="ECO:0000256" key="4">
    <source>
        <dbReference type="ARBA" id="ARBA00023002"/>
    </source>
</evidence>
<dbReference type="PROSITE" id="PS51471">
    <property type="entry name" value="FE2OG_OXY"/>
    <property type="match status" value="1"/>
</dbReference>
<comment type="caution">
    <text evidence="7">The sequence shown here is derived from an EMBL/GenBank/DDBJ whole genome shotgun (WGS) entry which is preliminary data.</text>
</comment>
<dbReference type="GO" id="GO:0005783">
    <property type="term" value="C:endoplasmic reticulum"/>
    <property type="evidence" value="ECO:0007669"/>
    <property type="project" value="TreeGrafter"/>
</dbReference>
<evidence type="ECO:0000256" key="2">
    <source>
        <dbReference type="ARBA" id="ARBA00022723"/>
    </source>
</evidence>
<evidence type="ECO:0000256" key="5">
    <source>
        <dbReference type="ARBA" id="ARBA00023004"/>
    </source>
</evidence>
<protein>
    <submittedName>
        <fullName evidence="7">2OG-Fe(II) oxygenase family oxidoreductase</fullName>
    </submittedName>
</protein>
<dbReference type="Proteomes" id="UP001286456">
    <property type="component" value="Unassembled WGS sequence"/>
</dbReference>
<evidence type="ECO:0000313" key="7">
    <source>
        <dbReference type="EMBL" id="KAK3331746.1"/>
    </source>
</evidence>
<keyword evidence="8" id="KW-1185">Reference proteome</keyword>
<dbReference type="Pfam" id="PF13640">
    <property type="entry name" value="2OG-FeII_Oxy_3"/>
    <property type="match status" value="1"/>
</dbReference>
<dbReference type="AlphaFoldDB" id="A0AAE0IWB4"/>
<dbReference type="GO" id="GO:0004656">
    <property type="term" value="F:procollagen-proline 4-dioxygenase activity"/>
    <property type="evidence" value="ECO:0007669"/>
    <property type="project" value="TreeGrafter"/>
</dbReference>